<evidence type="ECO:0000313" key="2">
    <source>
        <dbReference type="EMBL" id="KAK3783421.1"/>
    </source>
</evidence>
<evidence type="ECO:0000256" key="1">
    <source>
        <dbReference type="SAM" id="MobiDB-lite"/>
    </source>
</evidence>
<accession>A0AAE1DUC6</accession>
<comment type="caution">
    <text evidence="2">The sequence shown here is derived from an EMBL/GenBank/DDBJ whole genome shotgun (WGS) entry which is preliminary data.</text>
</comment>
<keyword evidence="3" id="KW-1185">Reference proteome</keyword>
<name>A0AAE1DUC6_9GAST</name>
<dbReference type="EMBL" id="JAWDGP010002410">
    <property type="protein sequence ID" value="KAK3783421.1"/>
    <property type="molecule type" value="Genomic_DNA"/>
</dbReference>
<evidence type="ECO:0000313" key="3">
    <source>
        <dbReference type="Proteomes" id="UP001283361"/>
    </source>
</evidence>
<dbReference type="AlphaFoldDB" id="A0AAE1DUC6"/>
<gene>
    <name evidence="2" type="ORF">RRG08_033682</name>
</gene>
<proteinExistence type="predicted"/>
<organism evidence="2 3">
    <name type="scientific">Elysia crispata</name>
    <name type="common">lettuce slug</name>
    <dbReference type="NCBI Taxonomy" id="231223"/>
    <lineage>
        <taxon>Eukaryota</taxon>
        <taxon>Metazoa</taxon>
        <taxon>Spiralia</taxon>
        <taxon>Lophotrochozoa</taxon>
        <taxon>Mollusca</taxon>
        <taxon>Gastropoda</taxon>
        <taxon>Heterobranchia</taxon>
        <taxon>Euthyneura</taxon>
        <taxon>Panpulmonata</taxon>
        <taxon>Sacoglossa</taxon>
        <taxon>Placobranchoidea</taxon>
        <taxon>Plakobranchidae</taxon>
        <taxon>Elysia</taxon>
    </lineage>
</organism>
<dbReference type="Proteomes" id="UP001283361">
    <property type="component" value="Unassembled WGS sequence"/>
</dbReference>
<sequence>MMVDTLKAKHGPANRSCHPVRARPGFQDGERCSSPIILIHPADLGAETMTFNPKKTVRTTCRRSTGSATSSTQQAAIEGSLFTPLFRKSPLKA</sequence>
<reference evidence="2" key="1">
    <citation type="journal article" date="2023" name="G3 (Bethesda)">
        <title>A reference genome for the long-term kleptoplast-retaining sea slug Elysia crispata morphotype clarki.</title>
        <authorList>
            <person name="Eastman K.E."/>
            <person name="Pendleton A.L."/>
            <person name="Shaikh M.A."/>
            <person name="Suttiyut T."/>
            <person name="Ogas R."/>
            <person name="Tomko P."/>
            <person name="Gavelis G."/>
            <person name="Widhalm J.R."/>
            <person name="Wisecaver J.H."/>
        </authorList>
    </citation>
    <scope>NUCLEOTIDE SEQUENCE</scope>
    <source>
        <strain evidence="2">ECLA1</strain>
    </source>
</reference>
<feature type="region of interest" description="Disordered" evidence="1">
    <location>
        <begin position="1"/>
        <end position="28"/>
    </location>
</feature>
<protein>
    <submittedName>
        <fullName evidence="2">Uncharacterized protein</fullName>
    </submittedName>
</protein>